<dbReference type="SUPFAM" id="SSF51604">
    <property type="entry name" value="Enolase C-terminal domain-like"/>
    <property type="match status" value="1"/>
</dbReference>
<dbReference type="RefSeq" id="WP_377213126.1">
    <property type="nucleotide sequence ID" value="NZ_JBHTJV010000010.1"/>
</dbReference>
<evidence type="ECO:0000313" key="3">
    <source>
        <dbReference type="EMBL" id="MFD0917268.1"/>
    </source>
</evidence>
<dbReference type="PANTHER" id="PTHR48080">
    <property type="entry name" value="D-GALACTONATE DEHYDRATASE-RELATED"/>
    <property type="match status" value="1"/>
</dbReference>
<feature type="domain" description="Mandelate racemase/muconate lactonizing enzyme C-terminal" evidence="2">
    <location>
        <begin position="146"/>
        <end position="255"/>
    </location>
</feature>
<dbReference type="Gene3D" id="3.30.390.10">
    <property type="entry name" value="Enolase-like, N-terminal domain"/>
    <property type="match status" value="1"/>
</dbReference>
<reference evidence="4" key="1">
    <citation type="journal article" date="2019" name="Int. J. Syst. Evol. Microbiol.">
        <title>The Global Catalogue of Microorganisms (GCM) 10K type strain sequencing project: providing services to taxonomists for standard genome sequencing and annotation.</title>
        <authorList>
            <consortium name="The Broad Institute Genomics Platform"/>
            <consortium name="The Broad Institute Genome Sequencing Center for Infectious Disease"/>
            <person name="Wu L."/>
            <person name="Ma J."/>
        </authorList>
    </citation>
    <scope>NUCLEOTIDE SEQUENCE [LARGE SCALE GENOMIC DNA]</scope>
    <source>
        <strain evidence="4">CCUG 60023</strain>
    </source>
</reference>
<name>A0ABW3FIF6_9HYPH</name>
<dbReference type="InterPro" id="IPR029017">
    <property type="entry name" value="Enolase-like_N"/>
</dbReference>
<dbReference type="Proteomes" id="UP001597101">
    <property type="component" value="Unassembled WGS sequence"/>
</dbReference>
<sequence length="406" mass="44649">MKLRDIETFIVGNPPPSFGGRYFLFVKVTTDNGIVGYGEMYAASIGPKAQVAAAEDLFHRHAAGQSPFDIEMLFRRFHSSGFSQRPDPTVMGAFSAIEMACWDIVGKALEKPVHQLLGGLVNPRIRTYTYLYPDESQDPATFYNDPDLSAERAAVYQKQGFTALKFDPAGPYTINDPHQPAMIDLDRSERFCKAIREAVGTKADLLFGTHGQFTPSGAIRMAQRLAPYEPLWFEEPTPPELPEEMAKVARASKVPIATGERLTTKYEFARVLACGAASILQPALGRAGGILEGKKIAALAEVHYAEIAPHLYCGPIEALANIQLAACIPNFLILEAIQTFGGFHAELLDHPIQWEDGHVIPSTRPGLGHNLNEDVARANPYDGDRLHLEMQDTPYNYSSENRFAGG</sequence>
<dbReference type="InterPro" id="IPR034593">
    <property type="entry name" value="DgoD-like"/>
</dbReference>
<accession>A0ABW3FIF6</accession>
<evidence type="ECO:0000259" key="2">
    <source>
        <dbReference type="SMART" id="SM00922"/>
    </source>
</evidence>
<dbReference type="InterPro" id="IPR013342">
    <property type="entry name" value="Mandelate_racemase_C"/>
</dbReference>
<dbReference type="InterPro" id="IPR036849">
    <property type="entry name" value="Enolase-like_C_sf"/>
</dbReference>
<dbReference type="InterPro" id="IPR029065">
    <property type="entry name" value="Enolase_C-like"/>
</dbReference>
<dbReference type="EMBL" id="JBHTJV010000010">
    <property type="protein sequence ID" value="MFD0917268.1"/>
    <property type="molecule type" value="Genomic_DNA"/>
</dbReference>
<dbReference type="Pfam" id="PF13378">
    <property type="entry name" value="MR_MLE_C"/>
    <property type="match status" value="1"/>
</dbReference>
<keyword evidence="1" id="KW-0456">Lyase</keyword>
<organism evidence="3 4">
    <name type="scientific">Pseudahrensia aquimaris</name>
    <dbReference type="NCBI Taxonomy" id="744461"/>
    <lineage>
        <taxon>Bacteria</taxon>
        <taxon>Pseudomonadati</taxon>
        <taxon>Pseudomonadota</taxon>
        <taxon>Alphaproteobacteria</taxon>
        <taxon>Hyphomicrobiales</taxon>
        <taxon>Ahrensiaceae</taxon>
        <taxon>Pseudahrensia</taxon>
    </lineage>
</organism>
<dbReference type="SMART" id="SM00922">
    <property type="entry name" value="MR_MLE"/>
    <property type="match status" value="1"/>
</dbReference>
<evidence type="ECO:0000256" key="1">
    <source>
        <dbReference type="ARBA" id="ARBA00023239"/>
    </source>
</evidence>
<dbReference type="SUPFAM" id="SSF54826">
    <property type="entry name" value="Enolase N-terminal domain-like"/>
    <property type="match status" value="1"/>
</dbReference>
<dbReference type="Pfam" id="PF02746">
    <property type="entry name" value="MR_MLE_N"/>
    <property type="match status" value="1"/>
</dbReference>
<comment type="caution">
    <text evidence="3">The sequence shown here is derived from an EMBL/GenBank/DDBJ whole genome shotgun (WGS) entry which is preliminary data.</text>
</comment>
<dbReference type="Gene3D" id="3.20.20.120">
    <property type="entry name" value="Enolase-like C-terminal domain"/>
    <property type="match status" value="1"/>
</dbReference>
<evidence type="ECO:0000313" key="4">
    <source>
        <dbReference type="Proteomes" id="UP001597101"/>
    </source>
</evidence>
<keyword evidence="4" id="KW-1185">Reference proteome</keyword>
<proteinExistence type="predicted"/>
<dbReference type="InterPro" id="IPR013341">
    <property type="entry name" value="Mandelate_racemase_N_dom"/>
</dbReference>
<gene>
    <name evidence="3" type="ORF">ACFQ14_12690</name>
</gene>
<dbReference type="CDD" id="cd03316">
    <property type="entry name" value="MR_like"/>
    <property type="match status" value="1"/>
</dbReference>
<protein>
    <submittedName>
        <fullName evidence="3">Mandelate racemase/muconate lactonizing enzyme family protein</fullName>
    </submittedName>
</protein>
<dbReference type="PANTHER" id="PTHR48080:SF2">
    <property type="entry name" value="D-GALACTONATE DEHYDRATASE"/>
    <property type="match status" value="1"/>
</dbReference>